<comment type="caution">
    <text evidence="1">The sequence shown here is derived from an EMBL/GenBank/DDBJ whole genome shotgun (WGS) entry which is preliminary data.</text>
</comment>
<dbReference type="Proteomes" id="UP000772434">
    <property type="component" value="Unassembled WGS sequence"/>
</dbReference>
<gene>
    <name evidence="1" type="ORF">BDP27DRAFT_1312360</name>
</gene>
<dbReference type="AlphaFoldDB" id="A0A9P5Q9K0"/>
<reference evidence="1" key="1">
    <citation type="submission" date="2020-11" db="EMBL/GenBank/DDBJ databases">
        <authorList>
            <consortium name="DOE Joint Genome Institute"/>
            <person name="Ahrendt S."/>
            <person name="Riley R."/>
            <person name="Andreopoulos W."/>
            <person name="Labutti K."/>
            <person name="Pangilinan J."/>
            <person name="Ruiz-Duenas F.J."/>
            <person name="Barrasa J.M."/>
            <person name="Sanchez-Garcia M."/>
            <person name="Camarero S."/>
            <person name="Miyauchi S."/>
            <person name="Serrano A."/>
            <person name="Linde D."/>
            <person name="Babiker R."/>
            <person name="Drula E."/>
            <person name="Ayuso-Fernandez I."/>
            <person name="Pacheco R."/>
            <person name="Padilla G."/>
            <person name="Ferreira P."/>
            <person name="Barriuso J."/>
            <person name="Kellner H."/>
            <person name="Castanera R."/>
            <person name="Alfaro M."/>
            <person name="Ramirez L."/>
            <person name="Pisabarro A.G."/>
            <person name="Kuo A."/>
            <person name="Tritt A."/>
            <person name="Lipzen A."/>
            <person name="He G."/>
            <person name="Yan M."/>
            <person name="Ng V."/>
            <person name="Cullen D."/>
            <person name="Martin F."/>
            <person name="Rosso M.-N."/>
            <person name="Henrissat B."/>
            <person name="Hibbett D."/>
            <person name="Martinez A.T."/>
            <person name="Grigoriev I.V."/>
        </authorList>
    </citation>
    <scope>NUCLEOTIDE SEQUENCE</scope>
    <source>
        <strain evidence="1">AH 40177</strain>
    </source>
</reference>
<proteinExistence type="predicted"/>
<organism evidence="1 2">
    <name type="scientific">Rhodocollybia butyracea</name>
    <dbReference type="NCBI Taxonomy" id="206335"/>
    <lineage>
        <taxon>Eukaryota</taxon>
        <taxon>Fungi</taxon>
        <taxon>Dikarya</taxon>
        <taxon>Basidiomycota</taxon>
        <taxon>Agaricomycotina</taxon>
        <taxon>Agaricomycetes</taxon>
        <taxon>Agaricomycetidae</taxon>
        <taxon>Agaricales</taxon>
        <taxon>Marasmiineae</taxon>
        <taxon>Omphalotaceae</taxon>
        <taxon>Rhodocollybia</taxon>
    </lineage>
</organism>
<protein>
    <submittedName>
        <fullName evidence="1">Uncharacterized protein</fullName>
    </submittedName>
</protein>
<accession>A0A9P5Q9K0</accession>
<keyword evidence="2" id="KW-1185">Reference proteome</keyword>
<sequence length="154" mass="17337">MMATRVCGARDLNMFTTDTAPSLNSLKLQCPIPNGLAHFPFVQISHLEFKTDVVDIETLFQDFPNLTSLSTEDGYIVEQSAQILDSTSPKTCRTMETLTLRHGGNLKRYLSICRRSTLPFFTFTSLRVIHLVPSNEGESFSKRKAPGWCHLDHS</sequence>
<name>A0A9P5Q9K0_9AGAR</name>
<evidence type="ECO:0000313" key="1">
    <source>
        <dbReference type="EMBL" id="KAF9077405.1"/>
    </source>
</evidence>
<dbReference type="EMBL" id="JADNRY010000004">
    <property type="protein sequence ID" value="KAF9077405.1"/>
    <property type="molecule type" value="Genomic_DNA"/>
</dbReference>
<evidence type="ECO:0000313" key="2">
    <source>
        <dbReference type="Proteomes" id="UP000772434"/>
    </source>
</evidence>